<organism evidence="1 2">
    <name type="scientific">Quercus rubra</name>
    <name type="common">Northern red oak</name>
    <name type="synonym">Quercus borealis</name>
    <dbReference type="NCBI Taxonomy" id="3512"/>
    <lineage>
        <taxon>Eukaryota</taxon>
        <taxon>Viridiplantae</taxon>
        <taxon>Streptophyta</taxon>
        <taxon>Embryophyta</taxon>
        <taxon>Tracheophyta</taxon>
        <taxon>Spermatophyta</taxon>
        <taxon>Magnoliopsida</taxon>
        <taxon>eudicotyledons</taxon>
        <taxon>Gunneridae</taxon>
        <taxon>Pentapetalae</taxon>
        <taxon>rosids</taxon>
        <taxon>fabids</taxon>
        <taxon>Fagales</taxon>
        <taxon>Fagaceae</taxon>
        <taxon>Quercus</taxon>
    </lineage>
</organism>
<comment type="caution">
    <text evidence="1">The sequence shown here is derived from an EMBL/GenBank/DDBJ whole genome shotgun (WGS) entry which is preliminary data.</text>
</comment>
<evidence type="ECO:0000313" key="1">
    <source>
        <dbReference type="EMBL" id="KAK4575625.1"/>
    </source>
</evidence>
<dbReference type="EMBL" id="JAXUIC010000008">
    <property type="protein sequence ID" value="KAK4575625.1"/>
    <property type="molecule type" value="Genomic_DNA"/>
</dbReference>
<reference evidence="1 2" key="1">
    <citation type="journal article" date="2023" name="G3 (Bethesda)">
        <title>A haplotype-resolved chromosome-scale genome for Quercus rubra L. provides insights into the genetics of adaptive traits for red oak species.</title>
        <authorList>
            <person name="Kapoor B."/>
            <person name="Jenkins J."/>
            <person name="Schmutz J."/>
            <person name="Zhebentyayeva T."/>
            <person name="Kuelheim C."/>
            <person name="Coggeshall M."/>
            <person name="Heim C."/>
            <person name="Lasky J.R."/>
            <person name="Leites L."/>
            <person name="Islam-Faridi N."/>
            <person name="Romero-Severson J."/>
            <person name="DeLeo V.L."/>
            <person name="Lucas S.M."/>
            <person name="Lazic D."/>
            <person name="Gailing O."/>
            <person name="Carlson J."/>
            <person name="Staton M."/>
        </authorList>
    </citation>
    <scope>NUCLEOTIDE SEQUENCE [LARGE SCALE GENOMIC DNA]</scope>
    <source>
        <strain evidence="1">Pseudo-F2</strain>
    </source>
</reference>
<name>A0AAN7ENH2_QUERU</name>
<gene>
    <name evidence="1" type="ORF">RGQ29_026546</name>
</gene>
<protein>
    <submittedName>
        <fullName evidence="1">Uncharacterized protein</fullName>
    </submittedName>
</protein>
<evidence type="ECO:0000313" key="2">
    <source>
        <dbReference type="Proteomes" id="UP001324115"/>
    </source>
</evidence>
<dbReference type="Proteomes" id="UP001324115">
    <property type="component" value="Unassembled WGS sequence"/>
</dbReference>
<accession>A0AAN7ENH2</accession>
<dbReference type="AlphaFoldDB" id="A0AAN7ENH2"/>
<proteinExistence type="predicted"/>
<keyword evidence="2" id="KW-1185">Reference proteome</keyword>
<sequence>MEDQSAHTTFRKLQSGFKCQCFKDFQVLNQPEHQ</sequence>